<dbReference type="Proteomes" id="UP000190625">
    <property type="component" value="Unassembled WGS sequence"/>
</dbReference>
<dbReference type="Gene3D" id="1.10.10.10">
    <property type="entry name" value="Winged helix-like DNA-binding domain superfamily/Winged helix DNA-binding domain"/>
    <property type="match status" value="1"/>
</dbReference>
<evidence type="ECO:0000259" key="4">
    <source>
        <dbReference type="PROSITE" id="PS50995"/>
    </source>
</evidence>
<accession>A0A1T4K4U8</accession>
<dbReference type="OrthoDB" id="9790052at2"/>
<dbReference type="GO" id="GO:0003700">
    <property type="term" value="F:DNA-binding transcription factor activity"/>
    <property type="evidence" value="ECO:0007669"/>
    <property type="project" value="InterPro"/>
</dbReference>
<dbReference type="InterPro" id="IPR023187">
    <property type="entry name" value="Tscrpt_reg_MarR-type_CS"/>
</dbReference>
<evidence type="ECO:0000256" key="3">
    <source>
        <dbReference type="ARBA" id="ARBA00023163"/>
    </source>
</evidence>
<dbReference type="InterPro" id="IPR036388">
    <property type="entry name" value="WH-like_DNA-bd_sf"/>
</dbReference>
<dbReference type="Pfam" id="PF01047">
    <property type="entry name" value="MarR"/>
    <property type="match status" value="1"/>
</dbReference>
<organism evidence="5 6">
    <name type="scientific">Selenihalanaerobacter shriftii</name>
    <dbReference type="NCBI Taxonomy" id="142842"/>
    <lineage>
        <taxon>Bacteria</taxon>
        <taxon>Bacillati</taxon>
        <taxon>Bacillota</taxon>
        <taxon>Clostridia</taxon>
        <taxon>Halanaerobiales</taxon>
        <taxon>Halobacteroidaceae</taxon>
        <taxon>Selenihalanaerobacter</taxon>
    </lineage>
</organism>
<protein>
    <submittedName>
        <fullName evidence="5">DNA-binding transcriptional regulator, MarR family</fullName>
    </submittedName>
</protein>
<feature type="domain" description="HTH marR-type" evidence="4">
    <location>
        <begin position="5"/>
        <end position="141"/>
    </location>
</feature>
<keyword evidence="3" id="KW-0804">Transcription</keyword>
<dbReference type="PANTHER" id="PTHR42756:SF1">
    <property type="entry name" value="TRANSCRIPTIONAL REPRESSOR OF EMRAB OPERON"/>
    <property type="match status" value="1"/>
</dbReference>
<evidence type="ECO:0000256" key="2">
    <source>
        <dbReference type="ARBA" id="ARBA00023125"/>
    </source>
</evidence>
<dbReference type="InterPro" id="IPR000835">
    <property type="entry name" value="HTH_MarR-typ"/>
</dbReference>
<dbReference type="PROSITE" id="PS01117">
    <property type="entry name" value="HTH_MARR_1"/>
    <property type="match status" value="1"/>
</dbReference>
<keyword evidence="2 5" id="KW-0238">DNA-binding</keyword>
<evidence type="ECO:0000313" key="6">
    <source>
        <dbReference type="Proteomes" id="UP000190625"/>
    </source>
</evidence>
<dbReference type="PROSITE" id="PS50995">
    <property type="entry name" value="HTH_MARR_2"/>
    <property type="match status" value="1"/>
</dbReference>
<evidence type="ECO:0000313" key="5">
    <source>
        <dbReference type="EMBL" id="SJZ37439.1"/>
    </source>
</evidence>
<keyword evidence="1" id="KW-0805">Transcription regulation</keyword>
<dbReference type="SUPFAM" id="SSF46785">
    <property type="entry name" value="Winged helix' DNA-binding domain"/>
    <property type="match status" value="1"/>
</dbReference>
<reference evidence="6" key="1">
    <citation type="submission" date="2017-02" db="EMBL/GenBank/DDBJ databases">
        <authorList>
            <person name="Varghese N."/>
            <person name="Submissions S."/>
        </authorList>
    </citation>
    <scope>NUCLEOTIDE SEQUENCE [LARGE SCALE GENOMIC DNA]</scope>
    <source>
        <strain evidence="6">ATCC BAA-73</strain>
    </source>
</reference>
<sequence length="144" mass="16859">MQKEVTEDFIELEMLFRNIANKVNKATKDNLYKFNLNKSRLFVLIAVSKSKNITMGKLKEKMHLACSSITNLVDKLEADDLLKRERSEEDRRVIQLHLTNKGRELLNSILKFRTEYLSQALNDLTSLEFSQLQKVLQKIDNELE</sequence>
<dbReference type="STRING" id="142842.SAMN02745118_00608"/>
<dbReference type="EMBL" id="FUWM01000005">
    <property type="protein sequence ID" value="SJZ37439.1"/>
    <property type="molecule type" value="Genomic_DNA"/>
</dbReference>
<name>A0A1T4K4U8_9FIRM</name>
<dbReference type="InterPro" id="IPR036390">
    <property type="entry name" value="WH_DNA-bd_sf"/>
</dbReference>
<dbReference type="AlphaFoldDB" id="A0A1T4K4U8"/>
<proteinExistence type="predicted"/>
<dbReference type="GO" id="GO:0003677">
    <property type="term" value="F:DNA binding"/>
    <property type="evidence" value="ECO:0007669"/>
    <property type="project" value="UniProtKB-KW"/>
</dbReference>
<gene>
    <name evidence="5" type="ORF">SAMN02745118_00608</name>
</gene>
<dbReference type="PANTHER" id="PTHR42756">
    <property type="entry name" value="TRANSCRIPTIONAL REGULATOR, MARR"/>
    <property type="match status" value="1"/>
</dbReference>
<evidence type="ECO:0000256" key="1">
    <source>
        <dbReference type="ARBA" id="ARBA00023015"/>
    </source>
</evidence>
<dbReference type="SMART" id="SM00347">
    <property type="entry name" value="HTH_MARR"/>
    <property type="match status" value="1"/>
</dbReference>
<dbReference type="RefSeq" id="WP_078809110.1">
    <property type="nucleotide sequence ID" value="NZ_FUWM01000005.1"/>
</dbReference>
<dbReference type="PRINTS" id="PR00598">
    <property type="entry name" value="HTHMARR"/>
</dbReference>
<keyword evidence="6" id="KW-1185">Reference proteome</keyword>